<dbReference type="Gene3D" id="2.102.10.10">
    <property type="entry name" value="Rieske [2Fe-2S] iron-sulphur domain"/>
    <property type="match status" value="1"/>
</dbReference>
<dbReference type="SUPFAM" id="SSF50022">
    <property type="entry name" value="ISP domain"/>
    <property type="match status" value="1"/>
</dbReference>
<feature type="domain" description="Rieske" evidence="5">
    <location>
        <begin position="189"/>
        <end position="284"/>
    </location>
</feature>
<reference evidence="7" key="1">
    <citation type="submission" date="2023-07" db="EMBL/GenBank/DDBJ databases">
        <title>30 novel species of actinomycetes from the DSMZ collection.</title>
        <authorList>
            <person name="Nouioui I."/>
        </authorList>
    </citation>
    <scope>NUCLEOTIDE SEQUENCE [LARGE SCALE GENOMIC DNA]</scope>
    <source>
        <strain evidence="7">DSM 44399</strain>
    </source>
</reference>
<protein>
    <submittedName>
        <fullName evidence="6">Rieske 2Fe-2S domain-containing protein</fullName>
    </submittedName>
</protein>
<dbReference type="PANTHER" id="PTHR21496:SF23">
    <property type="entry name" value="3-PHENYLPROPIONATE_CINNAMIC ACID DIOXYGENASE FERREDOXIN SUBUNIT"/>
    <property type="match status" value="1"/>
</dbReference>
<evidence type="ECO:0000256" key="2">
    <source>
        <dbReference type="ARBA" id="ARBA00022723"/>
    </source>
</evidence>
<evidence type="ECO:0000259" key="5">
    <source>
        <dbReference type="PROSITE" id="PS51296"/>
    </source>
</evidence>
<dbReference type="InterPro" id="IPR017941">
    <property type="entry name" value="Rieske_2Fe-2S"/>
</dbReference>
<dbReference type="InterPro" id="IPR036922">
    <property type="entry name" value="Rieske_2Fe-2S_sf"/>
</dbReference>
<proteinExistence type="predicted"/>
<evidence type="ECO:0000256" key="1">
    <source>
        <dbReference type="ARBA" id="ARBA00022714"/>
    </source>
</evidence>
<dbReference type="Proteomes" id="UP001183176">
    <property type="component" value="Unassembled WGS sequence"/>
</dbReference>
<dbReference type="Pfam" id="PF00355">
    <property type="entry name" value="Rieske"/>
    <property type="match status" value="1"/>
</dbReference>
<dbReference type="EMBL" id="JAVREH010000030">
    <property type="protein sequence ID" value="MDT0263178.1"/>
    <property type="molecule type" value="Genomic_DNA"/>
</dbReference>
<evidence type="ECO:0000313" key="6">
    <source>
        <dbReference type="EMBL" id="MDT0263178.1"/>
    </source>
</evidence>
<keyword evidence="3" id="KW-0408">Iron</keyword>
<accession>A0ABU2JDV6</accession>
<dbReference type="PROSITE" id="PS51296">
    <property type="entry name" value="RIESKE"/>
    <property type="match status" value="1"/>
</dbReference>
<organism evidence="6 7">
    <name type="scientific">Jatrophihabitans lederbergiae</name>
    <dbReference type="NCBI Taxonomy" id="3075547"/>
    <lineage>
        <taxon>Bacteria</taxon>
        <taxon>Bacillati</taxon>
        <taxon>Actinomycetota</taxon>
        <taxon>Actinomycetes</taxon>
        <taxon>Jatrophihabitantales</taxon>
        <taxon>Jatrophihabitantaceae</taxon>
        <taxon>Jatrophihabitans</taxon>
    </lineage>
</organism>
<name>A0ABU2JDV6_9ACTN</name>
<comment type="caution">
    <text evidence="6">The sequence shown here is derived from an EMBL/GenBank/DDBJ whole genome shotgun (WGS) entry which is preliminary data.</text>
</comment>
<dbReference type="InterPro" id="IPR019251">
    <property type="entry name" value="DUF2231_TM"/>
</dbReference>
<dbReference type="RefSeq" id="WP_311424325.1">
    <property type="nucleotide sequence ID" value="NZ_JAVREH010000030.1"/>
</dbReference>
<keyword evidence="2" id="KW-0479">Metal-binding</keyword>
<evidence type="ECO:0000313" key="7">
    <source>
        <dbReference type="Proteomes" id="UP001183176"/>
    </source>
</evidence>
<keyword evidence="4" id="KW-0411">Iron-sulfur</keyword>
<sequence length="299" mass="31644">MISRLNRVLDTFIGKIERAESLDPIADKLSAALSKPLSPAPMRSILSGTPVGHPAHPAMVLVPVGSWLSATYLDLVGGTDGECAARRLVAMGVVSAVPAALTGANDWMYTSGAERRVGLVHAAGNYFALGLYLGSWTARRRQRVGLGKALAAAGSVTVTLTGWLGGHLTYARGVGVDTTAFEVVPSEWTDVFSEADLQPDEPVLVHADGVPVMLVKSGDELLAIGDRCTHRGGPLHEGTFKDGCITCPWHGGTFRVSDGQVIEGPPSRSEQVFEVRIRYGSVQVRRADEPGVLRGNPVS</sequence>
<evidence type="ECO:0000256" key="3">
    <source>
        <dbReference type="ARBA" id="ARBA00023004"/>
    </source>
</evidence>
<dbReference type="CDD" id="cd03467">
    <property type="entry name" value="Rieske"/>
    <property type="match status" value="1"/>
</dbReference>
<dbReference type="PANTHER" id="PTHR21496">
    <property type="entry name" value="FERREDOXIN-RELATED"/>
    <property type="match status" value="1"/>
</dbReference>
<keyword evidence="1" id="KW-0001">2Fe-2S</keyword>
<gene>
    <name evidence="6" type="ORF">RM423_17465</name>
</gene>
<keyword evidence="7" id="KW-1185">Reference proteome</keyword>
<evidence type="ECO:0000256" key="4">
    <source>
        <dbReference type="ARBA" id="ARBA00023014"/>
    </source>
</evidence>
<dbReference type="Pfam" id="PF09990">
    <property type="entry name" value="DUF2231"/>
    <property type="match status" value="1"/>
</dbReference>